<dbReference type="EMBL" id="LVLJ01003917">
    <property type="protein sequence ID" value="OAE19175.1"/>
    <property type="molecule type" value="Genomic_DNA"/>
</dbReference>
<evidence type="ECO:0000313" key="2">
    <source>
        <dbReference type="EMBL" id="OAE19175.1"/>
    </source>
</evidence>
<dbReference type="AlphaFoldDB" id="A0A176VGX8"/>
<keyword evidence="3" id="KW-1185">Reference proteome</keyword>
<feature type="region of interest" description="Disordered" evidence="1">
    <location>
        <begin position="30"/>
        <end position="49"/>
    </location>
</feature>
<comment type="caution">
    <text evidence="2">The sequence shown here is derived from an EMBL/GenBank/DDBJ whole genome shotgun (WGS) entry which is preliminary data.</text>
</comment>
<accession>A0A176VGX8</accession>
<protein>
    <submittedName>
        <fullName evidence="2">Uncharacterized protein</fullName>
    </submittedName>
</protein>
<name>A0A176VGX8_MARPO</name>
<dbReference type="Proteomes" id="UP000077202">
    <property type="component" value="Unassembled WGS sequence"/>
</dbReference>
<evidence type="ECO:0000313" key="3">
    <source>
        <dbReference type="Proteomes" id="UP000077202"/>
    </source>
</evidence>
<organism evidence="2 3">
    <name type="scientific">Marchantia polymorpha subsp. ruderalis</name>
    <dbReference type="NCBI Taxonomy" id="1480154"/>
    <lineage>
        <taxon>Eukaryota</taxon>
        <taxon>Viridiplantae</taxon>
        <taxon>Streptophyta</taxon>
        <taxon>Embryophyta</taxon>
        <taxon>Marchantiophyta</taxon>
        <taxon>Marchantiopsida</taxon>
        <taxon>Marchantiidae</taxon>
        <taxon>Marchantiales</taxon>
        <taxon>Marchantiaceae</taxon>
        <taxon>Marchantia</taxon>
    </lineage>
</organism>
<reference evidence="2" key="1">
    <citation type="submission" date="2016-03" db="EMBL/GenBank/DDBJ databases">
        <title>Mechanisms controlling the formation of the plant cell surface in tip-growing cells are functionally conserved among land plants.</title>
        <authorList>
            <person name="Honkanen S."/>
            <person name="Jones V.A."/>
            <person name="Morieri G."/>
            <person name="Champion C."/>
            <person name="Hetherington A.J."/>
            <person name="Kelly S."/>
            <person name="Saint-Marcoux D."/>
            <person name="Proust H."/>
            <person name="Prescott H."/>
            <person name="Dolan L."/>
        </authorList>
    </citation>
    <scope>NUCLEOTIDE SEQUENCE [LARGE SCALE GENOMIC DNA]</scope>
    <source>
        <tissue evidence="2">Whole gametophyte</tissue>
    </source>
</reference>
<sequence length="171" mass="18713">MPISSCWSCSVQCSAEGICDAVARRSLDLSPRKQSFAPASKERTATAQTVGVTTPGTARFTKKRYNDARRLLLTFKRVSSEQNEATQSFGQIRSLRSTRLRTGQTGVMTTPEAPKVGVTVKKLTGMRLIWTIDNRKAPGATRFLLEWVSMMMAGVLLKLRPVKSSSSAVNG</sequence>
<proteinExistence type="predicted"/>
<evidence type="ECO:0000256" key="1">
    <source>
        <dbReference type="SAM" id="MobiDB-lite"/>
    </source>
</evidence>
<gene>
    <name evidence="2" type="ORF">AXG93_4182s1230</name>
</gene>